<dbReference type="InterPro" id="IPR036875">
    <property type="entry name" value="Znf_CCHC_sf"/>
</dbReference>
<evidence type="ECO:0000313" key="6">
    <source>
        <dbReference type="EMBL" id="KAA8491560.1"/>
    </source>
</evidence>
<keyword evidence="1" id="KW-0862">Zinc</keyword>
<comment type="caution">
    <text evidence="5">The sequence shown here is derived from an EMBL/GenBank/DDBJ whole genome shotgun (WGS) entry which is preliminary data.</text>
</comment>
<dbReference type="Pfam" id="PF00098">
    <property type="entry name" value="zf-CCHC"/>
    <property type="match status" value="1"/>
</dbReference>
<sequence>MESHEMEMNVPQENAAWIEAANQLHARIAGQEMMMAQVQEANRNLHEMMHVLLRQQTVASGSGDNDRAMAALIGRSLRKFDGQRDKLVVNEWLMRMKSDLDICMPADALDSQKVIVASRFFERDAALLWAARPEEQRKGLAEAGWDAFANFVRTAFEPPQAHLTARTNLYQLKQGKMTVAEFEQNLRMTALSVEDVTDAELNTIFTLGLKEKLRIEVARQDTRTLEESLKVALAAEQVAKFGGDMSQVIKNSSSTHSRAFSSHSGSAPMDLGAMDKRKSGKTKVKCYHCGERGHIKPKCPKLKERLAGGPPEPEN</sequence>
<dbReference type="EMBL" id="VRMN01000004">
    <property type="protein sequence ID" value="KAA8494541.1"/>
    <property type="molecule type" value="Genomic_DNA"/>
</dbReference>
<evidence type="ECO:0000313" key="7">
    <source>
        <dbReference type="EMBL" id="KAA8491901.1"/>
    </source>
</evidence>
<evidence type="ECO:0000259" key="3">
    <source>
        <dbReference type="PROSITE" id="PS50158"/>
    </source>
</evidence>
<evidence type="ECO:0000313" key="10">
    <source>
        <dbReference type="EMBL" id="KAA8494533.1"/>
    </source>
</evidence>
<accession>A0A5J4YII8</accession>
<feature type="domain" description="CCHC-type" evidence="3">
    <location>
        <begin position="285"/>
        <end position="301"/>
    </location>
</feature>
<dbReference type="EMBL" id="VRMN01000014">
    <property type="protein sequence ID" value="KAA8491286.1"/>
    <property type="molecule type" value="Genomic_DNA"/>
</dbReference>
<gene>
    <name evidence="12" type="ORF">FVE85_1385</name>
    <name evidence="6" type="ORF">FVE85_2575</name>
    <name evidence="10" type="ORF">FVE85_2774</name>
    <name evidence="11" type="ORF">FVE85_2782</name>
    <name evidence="13" type="ORF">FVE85_5497</name>
    <name evidence="14" type="ORF">FVE85_6241</name>
    <name evidence="15" type="ORF">FVE85_6465</name>
    <name evidence="4" type="ORF">FVE85_7692</name>
    <name evidence="5" type="ORF">FVE85_7707</name>
    <name evidence="7" type="ORF">FVE85_8383</name>
    <name evidence="8" type="ORF">FVE85_8471</name>
    <name evidence="9" type="ORF">FVE85_8766</name>
</gene>
<dbReference type="InterPro" id="IPR005162">
    <property type="entry name" value="Retrotrans_gag_dom"/>
</dbReference>
<dbReference type="Pfam" id="PF03732">
    <property type="entry name" value="Retrotrans_gag"/>
    <property type="match status" value="1"/>
</dbReference>
<dbReference type="InterPro" id="IPR032567">
    <property type="entry name" value="RTL1-rel"/>
</dbReference>
<evidence type="ECO:0000313" key="5">
    <source>
        <dbReference type="EMBL" id="KAA8491286.1"/>
    </source>
</evidence>
<dbReference type="GO" id="GO:0008270">
    <property type="term" value="F:zinc ion binding"/>
    <property type="evidence" value="ECO:0007669"/>
    <property type="project" value="UniProtKB-KW"/>
</dbReference>
<dbReference type="EMBL" id="VRMN01000011">
    <property type="protein sequence ID" value="KAA8491989.1"/>
    <property type="molecule type" value="Genomic_DNA"/>
</dbReference>
<evidence type="ECO:0000313" key="14">
    <source>
        <dbReference type="EMBL" id="KAA8498656.1"/>
    </source>
</evidence>
<evidence type="ECO:0000313" key="16">
    <source>
        <dbReference type="Proteomes" id="UP000324585"/>
    </source>
</evidence>
<dbReference type="GO" id="GO:0003676">
    <property type="term" value="F:nucleic acid binding"/>
    <property type="evidence" value="ECO:0007669"/>
    <property type="project" value="InterPro"/>
</dbReference>
<protein>
    <recommendedName>
        <fullName evidence="3">CCHC-type domain-containing protein</fullName>
    </recommendedName>
</protein>
<dbReference type="EMBL" id="VRMN01000001">
    <property type="protein sequence ID" value="KAA8497912.1"/>
    <property type="molecule type" value="Genomic_DNA"/>
</dbReference>
<evidence type="ECO:0000256" key="2">
    <source>
        <dbReference type="SAM" id="MobiDB-lite"/>
    </source>
</evidence>
<proteinExistence type="predicted"/>
<dbReference type="EMBL" id="VRMN01000001">
    <property type="protein sequence ID" value="KAA8498656.1"/>
    <property type="molecule type" value="Genomic_DNA"/>
</dbReference>
<evidence type="ECO:0000313" key="4">
    <source>
        <dbReference type="EMBL" id="KAA8491271.1"/>
    </source>
</evidence>
<dbReference type="EMBL" id="VRMN01000001">
    <property type="protein sequence ID" value="KAA8498880.1"/>
    <property type="molecule type" value="Genomic_DNA"/>
</dbReference>
<feature type="compositionally biased region" description="Low complexity" evidence="2">
    <location>
        <begin position="252"/>
        <end position="266"/>
    </location>
</feature>
<name>A0A5J4YII8_PORPP</name>
<dbReference type="SMART" id="SM00343">
    <property type="entry name" value="ZnF_C2HC"/>
    <property type="match status" value="1"/>
</dbReference>
<dbReference type="EMBL" id="VRMN01000011">
    <property type="protein sequence ID" value="KAA8491901.1"/>
    <property type="molecule type" value="Genomic_DNA"/>
</dbReference>
<dbReference type="InterPro" id="IPR001878">
    <property type="entry name" value="Znf_CCHC"/>
</dbReference>
<evidence type="ECO:0000313" key="9">
    <source>
        <dbReference type="EMBL" id="KAA8493321.1"/>
    </source>
</evidence>
<reference evidence="16" key="1">
    <citation type="journal article" date="2019" name="Nat. Commun.">
        <title>Expansion of phycobilisome linker gene families in mesophilic red algae.</title>
        <authorList>
            <person name="Lee J."/>
            <person name="Kim D."/>
            <person name="Bhattacharya D."/>
            <person name="Yoon H.S."/>
        </authorList>
    </citation>
    <scope>NUCLEOTIDE SEQUENCE [LARGE SCALE GENOMIC DNA]</scope>
    <source>
        <strain evidence="16">CCMP 1328</strain>
    </source>
</reference>
<dbReference type="OrthoDB" id="1936908at2759"/>
<evidence type="ECO:0000313" key="15">
    <source>
        <dbReference type="EMBL" id="KAA8498880.1"/>
    </source>
</evidence>
<dbReference type="SUPFAM" id="SSF57756">
    <property type="entry name" value="Retrovirus zinc finger-like domains"/>
    <property type="match status" value="1"/>
</dbReference>
<keyword evidence="1" id="KW-0863">Zinc-finger</keyword>
<dbReference type="Proteomes" id="UP000324585">
    <property type="component" value="Unassembled WGS sequence"/>
</dbReference>
<keyword evidence="1" id="KW-0479">Metal-binding</keyword>
<feature type="region of interest" description="Disordered" evidence="2">
    <location>
        <begin position="252"/>
        <end position="274"/>
    </location>
</feature>
<dbReference type="EMBL" id="VRMN01000003">
    <property type="protein sequence ID" value="KAA8495230.1"/>
    <property type="molecule type" value="Genomic_DNA"/>
</dbReference>
<dbReference type="EMBL" id="VRMN01000004">
    <property type="protein sequence ID" value="KAA8494533.1"/>
    <property type="molecule type" value="Genomic_DNA"/>
</dbReference>
<dbReference type="Gene3D" id="4.10.60.10">
    <property type="entry name" value="Zinc finger, CCHC-type"/>
    <property type="match status" value="1"/>
</dbReference>
<dbReference type="PANTHER" id="PTHR15503:SF22">
    <property type="entry name" value="TRANSPOSON TY3-I GAG POLYPROTEIN"/>
    <property type="match status" value="1"/>
</dbReference>
<organism evidence="5 16">
    <name type="scientific">Porphyridium purpureum</name>
    <name type="common">Red alga</name>
    <name type="synonym">Porphyridium cruentum</name>
    <dbReference type="NCBI Taxonomy" id="35688"/>
    <lineage>
        <taxon>Eukaryota</taxon>
        <taxon>Rhodophyta</taxon>
        <taxon>Bangiophyceae</taxon>
        <taxon>Porphyridiales</taxon>
        <taxon>Porphyridiaceae</taxon>
        <taxon>Porphyridium</taxon>
    </lineage>
</organism>
<evidence type="ECO:0000256" key="1">
    <source>
        <dbReference type="PROSITE-ProRule" id="PRU00047"/>
    </source>
</evidence>
<evidence type="ECO:0000313" key="8">
    <source>
        <dbReference type="EMBL" id="KAA8491989.1"/>
    </source>
</evidence>
<dbReference type="AlphaFoldDB" id="A0A5J4YII8"/>
<reference evidence="5" key="2">
    <citation type="submission" date="2019-09" db="EMBL/GenBank/DDBJ databases">
        <title>Expansion of phycobilisome linker gene families in mesophilic red algae.</title>
        <authorList>
            <person name="Lee J."/>
        </authorList>
    </citation>
    <scope>NUCLEOTIDE SEQUENCE [LARGE SCALE GENOMIC DNA]</scope>
    <source>
        <strain evidence="5">CCMP 1328</strain>
        <tissue evidence="5">Unicellular</tissue>
    </source>
</reference>
<dbReference type="PROSITE" id="PS50158">
    <property type="entry name" value="ZF_CCHC"/>
    <property type="match status" value="1"/>
</dbReference>
<dbReference type="PANTHER" id="PTHR15503">
    <property type="entry name" value="LDOC1 RELATED"/>
    <property type="match status" value="1"/>
</dbReference>
<evidence type="ECO:0000313" key="11">
    <source>
        <dbReference type="EMBL" id="KAA8494541.1"/>
    </source>
</evidence>
<dbReference type="EMBL" id="VRMN01000007">
    <property type="protein sequence ID" value="KAA8493321.1"/>
    <property type="molecule type" value="Genomic_DNA"/>
</dbReference>
<dbReference type="EMBL" id="VRMN01000013">
    <property type="protein sequence ID" value="KAA8491560.1"/>
    <property type="molecule type" value="Genomic_DNA"/>
</dbReference>
<keyword evidence="16" id="KW-1185">Reference proteome</keyword>
<evidence type="ECO:0000313" key="13">
    <source>
        <dbReference type="EMBL" id="KAA8497912.1"/>
    </source>
</evidence>
<evidence type="ECO:0000313" key="12">
    <source>
        <dbReference type="EMBL" id="KAA8495230.1"/>
    </source>
</evidence>
<dbReference type="EMBL" id="VRMN01000014">
    <property type="protein sequence ID" value="KAA8491271.1"/>
    <property type="molecule type" value="Genomic_DNA"/>
</dbReference>